<feature type="signal peptide" evidence="1">
    <location>
        <begin position="1"/>
        <end position="20"/>
    </location>
</feature>
<dbReference type="Gene3D" id="2.10.80.10">
    <property type="entry name" value="Lipase, subunit A"/>
    <property type="match status" value="1"/>
</dbReference>
<protein>
    <recommendedName>
        <fullName evidence="4">Prokineticin domain-containing protein</fullName>
    </recommendedName>
</protein>
<comment type="caution">
    <text evidence="2">The sequence shown here is derived from an EMBL/GenBank/DDBJ whole genome shotgun (WGS) entry which is preliminary data.</text>
</comment>
<accession>A0AAV6UDE9</accession>
<sequence>MNNLLICLLIGTLLIIPAYSMSCRTEPERCDENSCCLEFGIFGRCRPFLKEGEKCELTPTTSRVNKHVYMMLCPCGNGLKCEEDDSGSIITGRCVQE</sequence>
<name>A0AAV6UDE9_9ARAC</name>
<evidence type="ECO:0008006" key="4">
    <source>
        <dbReference type="Google" id="ProtNLM"/>
    </source>
</evidence>
<reference evidence="2 3" key="1">
    <citation type="journal article" date="2022" name="Nat. Ecol. Evol.">
        <title>A masculinizing supergene underlies an exaggerated male reproductive morph in a spider.</title>
        <authorList>
            <person name="Hendrickx F."/>
            <person name="De Corte Z."/>
            <person name="Sonet G."/>
            <person name="Van Belleghem S.M."/>
            <person name="Kostlbacher S."/>
            <person name="Vangestel C."/>
        </authorList>
    </citation>
    <scope>NUCLEOTIDE SEQUENCE [LARGE SCALE GENOMIC DNA]</scope>
    <source>
        <strain evidence="2">W744_W776</strain>
    </source>
</reference>
<dbReference type="AlphaFoldDB" id="A0AAV6UDE9"/>
<proteinExistence type="predicted"/>
<keyword evidence="1" id="KW-0732">Signal</keyword>
<gene>
    <name evidence="2" type="ORF">JTE90_018313</name>
</gene>
<feature type="chain" id="PRO_5043596780" description="Prokineticin domain-containing protein" evidence="1">
    <location>
        <begin position="21"/>
        <end position="97"/>
    </location>
</feature>
<dbReference type="EMBL" id="JAFNEN010000463">
    <property type="protein sequence ID" value="KAG8182430.1"/>
    <property type="molecule type" value="Genomic_DNA"/>
</dbReference>
<evidence type="ECO:0000313" key="2">
    <source>
        <dbReference type="EMBL" id="KAG8182430.1"/>
    </source>
</evidence>
<keyword evidence="3" id="KW-1185">Reference proteome</keyword>
<dbReference type="Proteomes" id="UP000827092">
    <property type="component" value="Unassembled WGS sequence"/>
</dbReference>
<evidence type="ECO:0000256" key="1">
    <source>
        <dbReference type="SAM" id="SignalP"/>
    </source>
</evidence>
<organism evidence="2 3">
    <name type="scientific">Oedothorax gibbosus</name>
    <dbReference type="NCBI Taxonomy" id="931172"/>
    <lineage>
        <taxon>Eukaryota</taxon>
        <taxon>Metazoa</taxon>
        <taxon>Ecdysozoa</taxon>
        <taxon>Arthropoda</taxon>
        <taxon>Chelicerata</taxon>
        <taxon>Arachnida</taxon>
        <taxon>Araneae</taxon>
        <taxon>Araneomorphae</taxon>
        <taxon>Entelegynae</taxon>
        <taxon>Araneoidea</taxon>
        <taxon>Linyphiidae</taxon>
        <taxon>Erigoninae</taxon>
        <taxon>Oedothorax</taxon>
    </lineage>
</organism>
<evidence type="ECO:0000313" key="3">
    <source>
        <dbReference type="Proteomes" id="UP000827092"/>
    </source>
</evidence>